<organism evidence="8 9">
    <name type="scientific">Octodon degus</name>
    <name type="common">Degu</name>
    <name type="synonym">Sciurus degus</name>
    <dbReference type="NCBI Taxonomy" id="10160"/>
    <lineage>
        <taxon>Eukaryota</taxon>
        <taxon>Metazoa</taxon>
        <taxon>Chordata</taxon>
        <taxon>Craniata</taxon>
        <taxon>Vertebrata</taxon>
        <taxon>Euteleostomi</taxon>
        <taxon>Mammalia</taxon>
        <taxon>Eutheria</taxon>
        <taxon>Euarchontoglires</taxon>
        <taxon>Glires</taxon>
        <taxon>Rodentia</taxon>
        <taxon>Hystricomorpha</taxon>
        <taxon>Octodontidae</taxon>
        <taxon>Octodon</taxon>
    </lineage>
</organism>
<proteinExistence type="inferred from homology"/>
<evidence type="ECO:0000256" key="2">
    <source>
        <dbReference type="ARBA" id="ARBA00007371"/>
    </source>
</evidence>
<keyword evidence="6" id="KW-0929">Antimicrobial</keyword>
<dbReference type="GO" id="GO:0045087">
    <property type="term" value="P:innate immune response"/>
    <property type="evidence" value="ECO:0007669"/>
    <property type="project" value="InterPro"/>
</dbReference>
<dbReference type="InParanoid" id="A0A6P3VAJ0"/>
<name>A0A6P3VAJ0_OCTDE</name>
<dbReference type="GO" id="GO:0042742">
    <property type="term" value="P:defense response to bacterium"/>
    <property type="evidence" value="ECO:0007669"/>
    <property type="project" value="UniProtKB-UniRule"/>
</dbReference>
<sequence length="66" mass="7452">MKAFLLVSAFFFLWDPGLTGLNPFSSEIYKQCYKNGTCRLECYGSEMLVAYCMYQLECCVTGDPGP</sequence>
<dbReference type="OrthoDB" id="9832741at2759"/>
<keyword evidence="6" id="KW-0211">Defensin</keyword>
<evidence type="ECO:0000259" key="7">
    <source>
        <dbReference type="Pfam" id="PF13841"/>
    </source>
</evidence>
<dbReference type="Pfam" id="PF13841">
    <property type="entry name" value="Defensin_beta_2"/>
    <property type="match status" value="1"/>
</dbReference>
<evidence type="ECO:0000256" key="5">
    <source>
        <dbReference type="ARBA" id="ARBA00023157"/>
    </source>
</evidence>
<protein>
    <recommendedName>
        <fullName evidence="6">Beta-defensin</fullName>
    </recommendedName>
</protein>
<dbReference type="CTD" id="613211"/>
<reference evidence="9" key="1">
    <citation type="submission" date="2025-08" db="UniProtKB">
        <authorList>
            <consortium name="RefSeq"/>
        </authorList>
    </citation>
    <scope>IDENTIFICATION</scope>
</reference>
<keyword evidence="4 6" id="KW-0732">Signal</keyword>
<dbReference type="InterPro" id="IPR025933">
    <property type="entry name" value="Beta_defensin_dom"/>
</dbReference>
<evidence type="ECO:0000256" key="4">
    <source>
        <dbReference type="ARBA" id="ARBA00022729"/>
    </source>
</evidence>
<dbReference type="AlphaFoldDB" id="A0A6P3VAJ0"/>
<feature type="signal peptide" evidence="6">
    <location>
        <begin position="1"/>
        <end position="20"/>
    </location>
</feature>
<keyword evidence="6" id="KW-0044">Antibiotic</keyword>
<keyword evidence="3 6" id="KW-0964">Secreted</keyword>
<accession>A0A6P3VAJ0</accession>
<gene>
    <name evidence="9" type="primary">Defb134</name>
</gene>
<comment type="function">
    <text evidence="6">Has antibacterial activity.</text>
</comment>
<dbReference type="GeneID" id="105742104"/>
<evidence type="ECO:0000313" key="8">
    <source>
        <dbReference type="Proteomes" id="UP000515203"/>
    </source>
</evidence>
<dbReference type="Gene3D" id="3.10.360.10">
    <property type="entry name" value="Antimicrobial Peptide, Beta-defensin 2, Chain A"/>
    <property type="match status" value="1"/>
</dbReference>
<keyword evidence="8" id="KW-1185">Reference proteome</keyword>
<comment type="subcellular location">
    <subcellularLocation>
        <location evidence="1 6">Secreted</location>
    </subcellularLocation>
</comment>
<evidence type="ECO:0000256" key="3">
    <source>
        <dbReference type="ARBA" id="ARBA00022525"/>
    </source>
</evidence>
<dbReference type="Proteomes" id="UP000515203">
    <property type="component" value="Unplaced"/>
</dbReference>
<evidence type="ECO:0000313" key="9">
    <source>
        <dbReference type="RefSeq" id="XP_012370074.1"/>
    </source>
</evidence>
<dbReference type="RefSeq" id="XP_012370074.1">
    <property type="nucleotide sequence ID" value="XM_012514620.2"/>
</dbReference>
<comment type="similarity">
    <text evidence="2 6">Belongs to the beta-defensin family.</text>
</comment>
<dbReference type="GO" id="GO:0005576">
    <property type="term" value="C:extracellular region"/>
    <property type="evidence" value="ECO:0007669"/>
    <property type="project" value="UniProtKB-SubCell"/>
</dbReference>
<feature type="chain" id="PRO_5028508016" description="Beta-defensin" evidence="6">
    <location>
        <begin position="21"/>
        <end position="66"/>
    </location>
</feature>
<evidence type="ECO:0000256" key="6">
    <source>
        <dbReference type="RuleBase" id="RU231113"/>
    </source>
</evidence>
<feature type="domain" description="Beta-defensin" evidence="7">
    <location>
        <begin position="32"/>
        <end position="59"/>
    </location>
</feature>
<evidence type="ECO:0000256" key="1">
    <source>
        <dbReference type="ARBA" id="ARBA00004613"/>
    </source>
</evidence>
<keyword evidence="5" id="KW-1015">Disulfide bond</keyword>